<evidence type="ECO:0000256" key="1">
    <source>
        <dbReference type="SAM" id="SignalP"/>
    </source>
</evidence>
<organism evidence="2 3">
    <name type="scientific">Hyaloscypha hepaticicola</name>
    <dbReference type="NCBI Taxonomy" id="2082293"/>
    <lineage>
        <taxon>Eukaryota</taxon>
        <taxon>Fungi</taxon>
        <taxon>Dikarya</taxon>
        <taxon>Ascomycota</taxon>
        <taxon>Pezizomycotina</taxon>
        <taxon>Leotiomycetes</taxon>
        <taxon>Helotiales</taxon>
        <taxon>Hyaloscyphaceae</taxon>
        <taxon>Hyaloscypha</taxon>
    </lineage>
</organism>
<evidence type="ECO:0000313" key="3">
    <source>
        <dbReference type="Proteomes" id="UP000235672"/>
    </source>
</evidence>
<dbReference type="Proteomes" id="UP000235672">
    <property type="component" value="Unassembled WGS sequence"/>
</dbReference>
<name>A0A2J6QM81_9HELO</name>
<sequence>MLLLNALTLVAGITAVSCRSIGDVIPTIHLTKSLSPSSPMKEPQCLFAPHEPPQRTASASYIPPHAWRHISSLLASHTPLTTTQSKVQTLRVSDLINDASLEGLVLGLVYTVPEAGAADKELRSLDGSGNGEVWGREMGREEGDRRCLAEAVSQVEKERLMEGVLQVQGRWRVGFLVYTLD</sequence>
<keyword evidence="1" id="KW-0732">Signal</keyword>
<keyword evidence="3" id="KW-1185">Reference proteome</keyword>
<gene>
    <name evidence="2" type="ORF">NA56DRAFT_641086</name>
</gene>
<evidence type="ECO:0000313" key="2">
    <source>
        <dbReference type="EMBL" id="PMD27385.1"/>
    </source>
</evidence>
<reference evidence="2 3" key="1">
    <citation type="submission" date="2016-05" db="EMBL/GenBank/DDBJ databases">
        <title>A degradative enzymes factory behind the ericoid mycorrhizal symbiosis.</title>
        <authorList>
            <consortium name="DOE Joint Genome Institute"/>
            <person name="Martino E."/>
            <person name="Morin E."/>
            <person name="Grelet G."/>
            <person name="Kuo A."/>
            <person name="Kohler A."/>
            <person name="Daghino S."/>
            <person name="Barry K."/>
            <person name="Choi C."/>
            <person name="Cichocki N."/>
            <person name="Clum A."/>
            <person name="Copeland A."/>
            <person name="Hainaut M."/>
            <person name="Haridas S."/>
            <person name="Labutti K."/>
            <person name="Lindquist E."/>
            <person name="Lipzen A."/>
            <person name="Khouja H.-R."/>
            <person name="Murat C."/>
            <person name="Ohm R."/>
            <person name="Olson A."/>
            <person name="Spatafora J."/>
            <person name="Veneault-Fourrey C."/>
            <person name="Henrissat B."/>
            <person name="Grigoriev I."/>
            <person name="Martin F."/>
            <person name="Perotto S."/>
        </authorList>
    </citation>
    <scope>NUCLEOTIDE SEQUENCE [LARGE SCALE GENOMIC DNA]</scope>
    <source>
        <strain evidence="2 3">UAMH 7357</strain>
    </source>
</reference>
<feature type="signal peptide" evidence="1">
    <location>
        <begin position="1"/>
        <end position="18"/>
    </location>
</feature>
<proteinExistence type="predicted"/>
<accession>A0A2J6QM81</accession>
<feature type="chain" id="PRO_5014390269" evidence="1">
    <location>
        <begin position="19"/>
        <end position="181"/>
    </location>
</feature>
<dbReference type="EMBL" id="KZ613466">
    <property type="protein sequence ID" value="PMD27385.1"/>
    <property type="molecule type" value="Genomic_DNA"/>
</dbReference>
<dbReference type="OrthoDB" id="3539206at2759"/>
<protein>
    <submittedName>
        <fullName evidence="2">Uncharacterized protein</fullName>
    </submittedName>
</protein>
<dbReference type="AlphaFoldDB" id="A0A2J6QM81"/>